<dbReference type="Pfam" id="PF03446">
    <property type="entry name" value="NAD_binding_2"/>
    <property type="match status" value="1"/>
</dbReference>
<accession>A0A261U8V7</accession>
<dbReference type="AlphaFoldDB" id="A0A261U8V7"/>
<dbReference type="InterPro" id="IPR008927">
    <property type="entry name" value="6-PGluconate_DH-like_C_sf"/>
</dbReference>
<keyword evidence="1" id="KW-0560">Oxidoreductase</keyword>
<feature type="active site" evidence="3">
    <location>
        <position position="175"/>
    </location>
</feature>
<dbReference type="Proteomes" id="UP000216885">
    <property type="component" value="Unassembled WGS sequence"/>
</dbReference>
<evidence type="ECO:0000313" key="6">
    <source>
        <dbReference type="EMBL" id="OZI58349.1"/>
    </source>
</evidence>
<evidence type="ECO:0000259" key="4">
    <source>
        <dbReference type="Pfam" id="PF03446"/>
    </source>
</evidence>
<dbReference type="PIRSF" id="PIRSF000103">
    <property type="entry name" value="HIBADH"/>
    <property type="match status" value="1"/>
</dbReference>
<dbReference type="InterPro" id="IPR013328">
    <property type="entry name" value="6PGD_dom2"/>
</dbReference>
<dbReference type="GO" id="GO:0016491">
    <property type="term" value="F:oxidoreductase activity"/>
    <property type="evidence" value="ECO:0007669"/>
    <property type="project" value="UniProtKB-KW"/>
</dbReference>
<dbReference type="InterPro" id="IPR015815">
    <property type="entry name" value="HIBADH-related"/>
</dbReference>
<evidence type="ECO:0000259" key="5">
    <source>
        <dbReference type="Pfam" id="PF14833"/>
    </source>
</evidence>
<sequence>MTNFQHAGFIGMGVMGEPICRNLAQKGGLPVRGFDSNPEPLQRLAAHGVITAASVAEVAQNSDIVFLSLPSGEVVAEVARGPQGLLAHTRPGQIIVDTSTSPIDVTRALADEFAARDAVFIDAPVARTRAAAESGTLSVMVGGDAGVFEQVRPLIATFASEITHCGPVGSGQVVKILNNMVLFETVTALSEARAIARRAGVDPQILLETFTRGSADSFALRNHGLKAMLPGNFPEKAFSVEYARKDLRYALALAAQTGVNASGARNVDDWFAAAIEQGQGTCYFPVISRYIDADSAGPD</sequence>
<dbReference type="Gene3D" id="1.10.1040.10">
    <property type="entry name" value="N-(1-d-carboxylethyl)-l-norvaline Dehydrogenase, domain 2"/>
    <property type="match status" value="1"/>
</dbReference>
<name>A0A261U8V7_9BORD</name>
<evidence type="ECO:0000256" key="3">
    <source>
        <dbReference type="PIRSR" id="PIRSR000103-1"/>
    </source>
</evidence>
<dbReference type="SUPFAM" id="SSF51735">
    <property type="entry name" value="NAD(P)-binding Rossmann-fold domains"/>
    <property type="match status" value="1"/>
</dbReference>
<dbReference type="GO" id="GO:0050661">
    <property type="term" value="F:NADP binding"/>
    <property type="evidence" value="ECO:0007669"/>
    <property type="project" value="InterPro"/>
</dbReference>
<dbReference type="EMBL" id="NEVQ01000009">
    <property type="protein sequence ID" value="OZI58349.1"/>
    <property type="molecule type" value="Genomic_DNA"/>
</dbReference>
<feature type="domain" description="3-hydroxyisobutyrate dehydrogenase-like NAD-binding" evidence="5">
    <location>
        <begin position="169"/>
        <end position="280"/>
    </location>
</feature>
<dbReference type="InterPro" id="IPR036291">
    <property type="entry name" value="NAD(P)-bd_dom_sf"/>
</dbReference>
<evidence type="ECO:0000256" key="1">
    <source>
        <dbReference type="ARBA" id="ARBA00023002"/>
    </source>
</evidence>
<dbReference type="PANTHER" id="PTHR43060">
    <property type="entry name" value="3-HYDROXYISOBUTYRATE DEHYDROGENASE-LIKE 1, MITOCHONDRIAL-RELATED"/>
    <property type="match status" value="1"/>
</dbReference>
<dbReference type="SUPFAM" id="SSF48179">
    <property type="entry name" value="6-phosphogluconate dehydrogenase C-terminal domain-like"/>
    <property type="match status" value="1"/>
</dbReference>
<evidence type="ECO:0000313" key="7">
    <source>
        <dbReference type="Proteomes" id="UP000216885"/>
    </source>
</evidence>
<reference evidence="6 7" key="1">
    <citation type="submission" date="2017-05" db="EMBL/GenBank/DDBJ databases">
        <title>Complete and WGS of Bordetella genogroups.</title>
        <authorList>
            <person name="Spilker T."/>
            <person name="LiPuma J."/>
        </authorList>
    </citation>
    <scope>NUCLEOTIDE SEQUENCE [LARGE SCALE GENOMIC DNA]</scope>
    <source>
        <strain evidence="6 7">AU9919</strain>
    </source>
</reference>
<dbReference type="RefSeq" id="WP_094837512.1">
    <property type="nucleotide sequence ID" value="NZ_NEVQ01000009.1"/>
</dbReference>
<dbReference type="PANTHER" id="PTHR43060:SF15">
    <property type="entry name" value="3-HYDROXYISOBUTYRATE DEHYDROGENASE-LIKE 1, MITOCHONDRIAL-RELATED"/>
    <property type="match status" value="1"/>
</dbReference>
<evidence type="ECO:0000256" key="2">
    <source>
        <dbReference type="ARBA" id="ARBA00023027"/>
    </source>
</evidence>
<keyword evidence="7" id="KW-1185">Reference proteome</keyword>
<dbReference type="InterPro" id="IPR006115">
    <property type="entry name" value="6PGDH_NADP-bd"/>
</dbReference>
<keyword evidence="2" id="KW-0520">NAD</keyword>
<feature type="domain" description="6-phosphogluconate dehydrogenase NADP-binding" evidence="4">
    <location>
        <begin position="8"/>
        <end position="166"/>
    </location>
</feature>
<proteinExistence type="predicted"/>
<dbReference type="Gene3D" id="3.40.50.720">
    <property type="entry name" value="NAD(P)-binding Rossmann-like Domain"/>
    <property type="match status" value="1"/>
</dbReference>
<dbReference type="GO" id="GO:0051287">
    <property type="term" value="F:NAD binding"/>
    <property type="evidence" value="ECO:0007669"/>
    <property type="project" value="InterPro"/>
</dbReference>
<comment type="caution">
    <text evidence="6">The sequence shown here is derived from an EMBL/GenBank/DDBJ whole genome shotgun (WGS) entry which is preliminary data.</text>
</comment>
<dbReference type="InterPro" id="IPR029154">
    <property type="entry name" value="HIBADH-like_NADP-bd"/>
</dbReference>
<protein>
    <submittedName>
        <fullName evidence="6">2-hydroxy-3-oxopropionate reductase</fullName>
    </submittedName>
</protein>
<dbReference type="Pfam" id="PF14833">
    <property type="entry name" value="NAD_binding_11"/>
    <property type="match status" value="1"/>
</dbReference>
<gene>
    <name evidence="6" type="ORF">CAL20_07310</name>
</gene>
<organism evidence="6 7">
    <name type="scientific">Bordetella genomosp. 4</name>
    <dbReference type="NCBI Taxonomy" id="463044"/>
    <lineage>
        <taxon>Bacteria</taxon>
        <taxon>Pseudomonadati</taxon>
        <taxon>Pseudomonadota</taxon>
        <taxon>Betaproteobacteria</taxon>
        <taxon>Burkholderiales</taxon>
        <taxon>Alcaligenaceae</taxon>
        <taxon>Bordetella</taxon>
    </lineage>
</organism>